<reference evidence="2 3" key="1">
    <citation type="journal article" date="2019" name="Sci. Rep.">
        <title>Orb-weaving spider Araneus ventricosus genome elucidates the spidroin gene catalogue.</title>
        <authorList>
            <person name="Kono N."/>
            <person name="Nakamura H."/>
            <person name="Ohtoshi R."/>
            <person name="Moran D.A.P."/>
            <person name="Shinohara A."/>
            <person name="Yoshida Y."/>
            <person name="Fujiwara M."/>
            <person name="Mori M."/>
            <person name="Tomita M."/>
            <person name="Arakawa K."/>
        </authorList>
    </citation>
    <scope>NUCLEOTIDE SEQUENCE [LARGE SCALE GENOMIC DNA]</scope>
</reference>
<evidence type="ECO:0000256" key="1">
    <source>
        <dbReference type="SAM" id="MobiDB-lite"/>
    </source>
</evidence>
<dbReference type="OrthoDB" id="6433769at2759"/>
<evidence type="ECO:0000313" key="3">
    <source>
        <dbReference type="Proteomes" id="UP000499080"/>
    </source>
</evidence>
<name>A0A4Y2CCZ1_ARAVE</name>
<evidence type="ECO:0000313" key="2">
    <source>
        <dbReference type="EMBL" id="GBM02292.1"/>
    </source>
</evidence>
<dbReference type="EMBL" id="BGPR01238785">
    <property type="protein sequence ID" value="GBM02292.1"/>
    <property type="molecule type" value="Genomic_DNA"/>
</dbReference>
<dbReference type="AlphaFoldDB" id="A0A4Y2CCZ1"/>
<organism evidence="2 3">
    <name type="scientific">Araneus ventricosus</name>
    <name type="common">Orbweaver spider</name>
    <name type="synonym">Epeira ventricosa</name>
    <dbReference type="NCBI Taxonomy" id="182803"/>
    <lineage>
        <taxon>Eukaryota</taxon>
        <taxon>Metazoa</taxon>
        <taxon>Ecdysozoa</taxon>
        <taxon>Arthropoda</taxon>
        <taxon>Chelicerata</taxon>
        <taxon>Arachnida</taxon>
        <taxon>Araneae</taxon>
        <taxon>Araneomorphae</taxon>
        <taxon>Entelegynae</taxon>
        <taxon>Araneoidea</taxon>
        <taxon>Araneidae</taxon>
        <taxon>Araneus</taxon>
    </lineage>
</organism>
<comment type="caution">
    <text evidence="2">The sequence shown here is derived from an EMBL/GenBank/DDBJ whole genome shotgun (WGS) entry which is preliminary data.</text>
</comment>
<protein>
    <submittedName>
        <fullName evidence="2">Uncharacterized protein</fullName>
    </submittedName>
</protein>
<keyword evidence="3" id="KW-1185">Reference proteome</keyword>
<gene>
    <name evidence="2" type="ORF">AVEN_117536_1</name>
</gene>
<feature type="region of interest" description="Disordered" evidence="1">
    <location>
        <begin position="32"/>
        <end position="53"/>
    </location>
</feature>
<accession>A0A4Y2CCZ1</accession>
<sequence>MLTPDAETVALDTFDPHMHLLELRRQSLVEMDHYTAPPPPSKEADAYKGGPPDTLWRTSSSFKEKGTLSAGTGPFVISLYTHRLSP</sequence>
<dbReference type="Proteomes" id="UP000499080">
    <property type="component" value="Unassembled WGS sequence"/>
</dbReference>
<proteinExistence type="predicted"/>